<organism evidence="1 2">
    <name type="scientific">Paraclostridium sordellii</name>
    <name type="common">Clostridium sordellii</name>
    <dbReference type="NCBI Taxonomy" id="1505"/>
    <lineage>
        <taxon>Bacteria</taxon>
        <taxon>Bacillati</taxon>
        <taxon>Bacillota</taxon>
        <taxon>Clostridia</taxon>
        <taxon>Peptostreptococcales</taxon>
        <taxon>Peptostreptococcaceae</taxon>
        <taxon>Paraclostridium</taxon>
    </lineage>
</organism>
<dbReference type="OrthoDB" id="9794935at2"/>
<reference evidence="1 2" key="1">
    <citation type="submission" date="2015-01" db="EMBL/GenBank/DDBJ databases">
        <authorList>
            <person name="Aslett A.Martin."/>
            <person name="De Silva Nishadi"/>
        </authorList>
    </citation>
    <scope>NUCLEOTIDE SEQUENCE [LARGE SCALE GENOMIC DNA]</scope>
    <source>
        <strain evidence="1 2">R28058</strain>
    </source>
</reference>
<sequence>MFKEMRRKKRELELNDIEKILESGEYGNLATVSEDGYPYSLPISYVYYDDSIYFHCAKKGHKLDNIVYNKKVSFSVVGYTEVLPDKFSTKYESVIIFGEAVEVDKEEKEIVLLKLIEKYSKDFLEEGKKYISKAKDATNIVKIKIIHMTGKGIR</sequence>
<dbReference type="PANTHER" id="PTHR34071">
    <property type="entry name" value="5-NITROIMIDAZOLE ANTIBIOTICS RESISTANCE PROTEIN, NIMA-FAMILY-RELATED PROTEIN-RELATED"/>
    <property type="match status" value="1"/>
</dbReference>
<dbReference type="PANTHER" id="PTHR34071:SF2">
    <property type="entry name" value="FLAVIN-NUCLEOTIDE-BINDING PROTEIN"/>
    <property type="match status" value="1"/>
</dbReference>
<dbReference type="SUPFAM" id="SSF50475">
    <property type="entry name" value="FMN-binding split barrel"/>
    <property type="match status" value="1"/>
</dbReference>
<gene>
    <name evidence="1" type="ORF">R28058_15371</name>
</gene>
<proteinExistence type="predicted"/>
<accession>A0A0C7G5V8</accession>
<dbReference type="InterPro" id="IPR024747">
    <property type="entry name" value="Pyridox_Oxase-rel"/>
</dbReference>
<evidence type="ECO:0000313" key="2">
    <source>
        <dbReference type="Proteomes" id="UP000049127"/>
    </source>
</evidence>
<dbReference type="Proteomes" id="UP000049127">
    <property type="component" value="Unassembled WGS sequence"/>
</dbReference>
<dbReference type="InterPro" id="IPR012349">
    <property type="entry name" value="Split_barrel_FMN-bd"/>
</dbReference>
<evidence type="ECO:0000313" key="1">
    <source>
        <dbReference type="EMBL" id="CEQ03804.1"/>
    </source>
</evidence>
<protein>
    <submittedName>
        <fullName evidence="1">Putative nitroimidazole resistance protein NimA</fullName>
    </submittedName>
</protein>
<dbReference type="Pfam" id="PF12900">
    <property type="entry name" value="Pyridox_ox_2"/>
    <property type="match status" value="1"/>
</dbReference>
<dbReference type="RefSeq" id="WP_055341995.1">
    <property type="nucleotide sequence ID" value="NZ_CDNI01000003.1"/>
</dbReference>
<dbReference type="AlphaFoldDB" id="A0A0C7G5V8"/>
<dbReference type="EMBL" id="CEKZ01000003">
    <property type="protein sequence ID" value="CEQ03804.1"/>
    <property type="molecule type" value="Genomic_DNA"/>
</dbReference>
<dbReference type="Gene3D" id="2.30.110.10">
    <property type="entry name" value="Electron Transport, Fmn-binding Protein, Chain A"/>
    <property type="match status" value="1"/>
</dbReference>
<name>A0A0C7G5V8_PARSO</name>